<evidence type="ECO:0000313" key="2">
    <source>
        <dbReference type="EMBL" id="GAA4922656.1"/>
    </source>
</evidence>
<dbReference type="InterPro" id="IPR028082">
    <property type="entry name" value="Peripla_BP_I"/>
</dbReference>
<sequence length="415" mass="46707">MSGNKWLLILVVALAAACSPKTRPVGKGTTKPTDKTSDKPGDKADKNKKEDKDAKKVSDKRVSNIALILPFGLDHLNPGANYSAAGLKKASIALDYYRGFKLALDSLTGEGANYRVQLFDSKDEPSHSHSLALNPQIKSSDLIVGPVFPDGMKAFTTVPGNNKKLILSPLSPSAPTTYNAENLITVIPPLEYHALRAAEFAVEKSKTKKIFVLTSGYSAELPYIRYFKKAVDSLSKKKIKVVQLTVTRGNLKPIVAQMTRFDRNFMVIPSTNQSFLKITLYSLDTLAKRYPMTVIGHPNWEKFSFLKSDQMQRLNAYITSADRVNYRSQATITFMRNYRRAYRAEPTEYAIKAFDEGMYFGQLLADDTDKLKSLDDNEFRGLHNSFDFIYKKGQGWVNKHVNLLRYENFELKQVE</sequence>
<dbReference type="EMBL" id="BAABJI010000002">
    <property type="protein sequence ID" value="GAA4922656.1"/>
    <property type="molecule type" value="Genomic_DNA"/>
</dbReference>
<dbReference type="PROSITE" id="PS51257">
    <property type="entry name" value="PROKAR_LIPOPROTEIN"/>
    <property type="match status" value="1"/>
</dbReference>
<evidence type="ECO:0008006" key="4">
    <source>
        <dbReference type="Google" id="ProtNLM"/>
    </source>
</evidence>
<reference evidence="3" key="1">
    <citation type="journal article" date="2019" name="Int. J. Syst. Evol. Microbiol.">
        <title>The Global Catalogue of Microorganisms (GCM) 10K type strain sequencing project: providing services to taxonomists for standard genome sequencing and annotation.</title>
        <authorList>
            <consortium name="The Broad Institute Genomics Platform"/>
            <consortium name="The Broad Institute Genome Sequencing Center for Infectious Disease"/>
            <person name="Wu L."/>
            <person name="Ma J."/>
        </authorList>
    </citation>
    <scope>NUCLEOTIDE SEQUENCE [LARGE SCALE GENOMIC DNA]</scope>
    <source>
        <strain evidence="3">JCM 18283</strain>
    </source>
</reference>
<dbReference type="Proteomes" id="UP001501436">
    <property type="component" value="Unassembled WGS sequence"/>
</dbReference>
<organism evidence="2 3">
    <name type="scientific">Mucilaginibacter defluvii</name>
    <dbReference type="NCBI Taxonomy" id="1196019"/>
    <lineage>
        <taxon>Bacteria</taxon>
        <taxon>Pseudomonadati</taxon>
        <taxon>Bacteroidota</taxon>
        <taxon>Sphingobacteriia</taxon>
        <taxon>Sphingobacteriales</taxon>
        <taxon>Sphingobacteriaceae</taxon>
        <taxon>Mucilaginibacter</taxon>
    </lineage>
</organism>
<dbReference type="Gene3D" id="3.40.50.2300">
    <property type="match status" value="2"/>
</dbReference>
<evidence type="ECO:0000313" key="3">
    <source>
        <dbReference type="Proteomes" id="UP001501436"/>
    </source>
</evidence>
<gene>
    <name evidence="2" type="ORF">GCM10023313_28290</name>
</gene>
<evidence type="ECO:0000256" key="1">
    <source>
        <dbReference type="SAM" id="MobiDB-lite"/>
    </source>
</evidence>
<feature type="region of interest" description="Disordered" evidence="1">
    <location>
        <begin position="21"/>
        <end position="57"/>
    </location>
</feature>
<protein>
    <recommendedName>
        <fullName evidence="4">ABC-type branched-subunit amino acid transport system substrate-binding protein</fullName>
    </recommendedName>
</protein>
<feature type="compositionally biased region" description="Basic and acidic residues" evidence="1">
    <location>
        <begin position="32"/>
        <end position="57"/>
    </location>
</feature>
<accession>A0ABP9G5F6</accession>
<keyword evidence="3" id="KW-1185">Reference proteome</keyword>
<name>A0ABP9G5F6_9SPHI</name>
<comment type="caution">
    <text evidence="2">The sequence shown here is derived from an EMBL/GenBank/DDBJ whole genome shotgun (WGS) entry which is preliminary data.</text>
</comment>
<proteinExistence type="predicted"/>
<dbReference type="SUPFAM" id="SSF53822">
    <property type="entry name" value="Periplasmic binding protein-like I"/>
    <property type="match status" value="1"/>
</dbReference>
<dbReference type="RefSeq" id="WP_345331859.1">
    <property type="nucleotide sequence ID" value="NZ_BAABJI010000002.1"/>
</dbReference>